<feature type="transmembrane region" description="Helical" evidence="6">
    <location>
        <begin position="293"/>
        <end position="317"/>
    </location>
</feature>
<keyword evidence="5 6" id="KW-0472">Membrane</keyword>
<evidence type="ECO:0000256" key="4">
    <source>
        <dbReference type="ARBA" id="ARBA00022989"/>
    </source>
</evidence>
<evidence type="ECO:0000256" key="6">
    <source>
        <dbReference type="SAM" id="Phobius"/>
    </source>
</evidence>
<dbReference type="Proteomes" id="UP000006420">
    <property type="component" value="Unassembled WGS sequence"/>
</dbReference>
<feature type="transmembrane region" description="Helical" evidence="6">
    <location>
        <begin position="150"/>
        <end position="171"/>
    </location>
</feature>
<feature type="transmembrane region" description="Helical" evidence="6">
    <location>
        <begin position="46"/>
        <end position="67"/>
    </location>
</feature>
<dbReference type="GO" id="GO:0005886">
    <property type="term" value="C:plasma membrane"/>
    <property type="evidence" value="ECO:0007669"/>
    <property type="project" value="UniProtKB-SubCell"/>
</dbReference>
<evidence type="ECO:0000256" key="2">
    <source>
        <dbReference type="ARBA" id="ARBA00022475"/>
    </source>
</evidence>
<evidence type="ECO:0000256" key="3">
    <source>
        <dbReference type="ARBA" id="ARBA00022692"/>
    </source>
</evidence>
<feature type="transmembrane region" description="Helical" evidence="6">
    <location>
        <begin position="390"/>
        <end position="409"/>
    </location>
</feature>
<feature type="transmembrane region" description="Helical" evidence="6">
    <location>
        <begin position="88"/>
        <end position="107"/>
    </location>
</feature>
<gene>
    <name evidence="7" type="ORF">HMPREF9456_02664</name>
</gene>
<feature type="transmembrane region" description="Helical" evidence="6">
    <location>
        <begin position="12"/>
        <end position="34"/>
    </location>
</feature>
<evidence type="ECO:0000256" key="1">
    <source>
        <dbReference type="ARBA" id="ARBA00004651"/>
    </source>
</evidence>
<dbReference type="PANTHER" id="PTHR30250">
    <property type="entry name" value="PST FAMILY PREDICTED COLANIC ACID TRANSPORTER"/>
    <property type="match status" value="1"/>
</dbReference>
<feature type="transmembrane region" description="Helical" evidence="6">
    <location>
        <begin position="119"/>
        <end position="138"/>
    </location>
</feature>
<reference evidence="7 8" key="1">
    <citation type="submission" date="2011-04" db="EMBL/GenBank/DDBJ databases">
        <title>The Genome Sequence of Dysgonomonas mossii DSM 22836.</title>
        <authorList>
            <consortium name="The Broad Institute Genome Sequencing Platform"/>
            <person name="Earl A."/>
            <person name="Ward D."/>
            <person name="Feldgarden M."/>
            <person name="Gevers D."/>
            <person name="Pudlo N."/>
            <person name="Martens E."/>
            <person name="Allen-Vercoe E."/>
            <person name="Young S.K."/>
            <person name="Zeng Q."/>
            <person name="Gargeya S."/>
            <person name="Fitzgerald M."/>
            <person name="Haas B."/>
            <person name="Abouelleil A."/>
            <person name="Alvarado L."/>
            <person name="Arachchi H.M."/>
            <person name="Berlin A."/>
            <person name="Brown A."/>
            <person name="Chapman S.B."/>
            <person name="Chen Z."/>
            <person name="Dunbar C."/>
            <person name="Freedman E."/>
            <person name="Gearin G."/>
            <person name="Gellesch M."/>
            <person name="Goldberg J."/>
            <person name="Griggs A."/>
            <person name="Gujja S."/>
            <person name="Heiman D."/>
            <person name="Howarth C."/>
            <person name="Larson L."/>
            <person name="Lui A."/>
            <person name="MacDonald P.J.P."/>
            <person name="Mehta T."/>
            <person name="Montmayeur A."/>
            <person name="Murphy C."/>
            <person name="Neiman D."/>
            <person name="Pearson M."/>
            <person name="Priest M."/>
            <person name="Roberts A."/>
            <person name="Saif S."/>
            <person name="Shea T."/>
            <person name="Shenoy N."/>
            <person name="Sisk P."/>
            <person name="Stolte C."/>
            <person name="Sykes S."/>
            <person name="Yandava C."/>
            <person name="Wortman J."/>
            <person name="Nusbaum C."/>
            <person name="Birren B."/>
        </authorList>
    </citation>
    <scope>NUCLEOTIDE SEQUENCE [LARGE SCALE GENOMIC DNA]</scope>
    <source>
        <strain evidence="7 8">DSM 22836</strain>
    </source>
</reference>
<keyword evidence="4 6" id="KW-1133">Transmembrane helix</keyword>
<dbReference type="PANTHER" id="PTHR30250:SF11">
    <property type="entry name" value="O-ANTIGEN TRANSPORTER-RELATED"/>
    <property type="match status" value="1"/>
</dbReference>
<dbReference type="STRING" id="742767.HMPREF9456_02664"/>
<dbReference type="EMBL" id="ADLW01000014">
    <property type="protein sequence ID" value="EGK05463.1"/>
    <property type="molecule type" value="Genomic_DNA"/>
</dbReference>
<keyword evidence="3 6" id="KW-0812">Transmembrane</keyword>
<evidence type="ECO:0000256" key="5">
    <source>
        <dbReference type="ARBA" id="ARBA00023136"/>
    </source>
</evidence>
<proteinExistence type="predicted"/>
<feature type="transmembrane region" description="Helical" evidence="6">
    <location>
        <begin position="177"/>
        <end position="198"/>
    </location>
</feature>
<feature type="transmembrane region" description="Helical" evidence="6">
    <location>
        <begin position="329"/>
        <end position="347"/>
    </location>
</feature>
<feature type="transmembrane region" description="Helical" evidence="6">
    <location>
        <begin position="210"/>
        <end position="231"/>
    </location>
</feature>
<evidence type="ECO:0008006" key="9">
    <source>
        <dbReference type="Google" id="ProtNLM"/>
    </source>
</evidence>
<feature type="transmembrane region" description="Helical" evidence="6">
    <location>
        <begin position="359"/>
        <end position="384"/>
    </location>
</feature>
<accession>F8X396</accession>
<name>F8X396_9BACT</name>
<keyword evidence="8" id="KW-1185">Reference proteome</keyword>
<keyword evidence="2" id="KW-1003">Cell membrane</keyword>
<dbReference type="HOGENOM" id="CLU_653346_0_0_10"/>
<feature type="transmembrane region" description="Helical" evidence="6">
    <location>
        <begin position="251"/>
        <end position="272"/>
    </location>
</feature>
<dbReference type="eggNOG" id="ENOG50340U6">
    <property type="taxonomic scope" value="Bacteria"/>
</dbReference>
<organism evidence="7 8">
    <name type="scientific">Dysgonomonas mossii DSM 22836</name>
    <dbReference type="NCBI Taxonomy" id="742767"/>
    <lineage>
        <taxon>Bacteria</taxon>
        <taxon>Pseudomonadati</taxon>
        <taxon>Bacteroidota</taxon>
        <taxon>Bacteroidia</taxon>
        <taxon>Bacteroidales</taxon>
        <taxon>Dysgonomonadaceae</taxon>
        <taxon>Dysgonomonas</taxon>
    </lineage>
</organism>
<comment type="caution">
    <text evidence="7">The sequence shown here is derived from an EMBL/GenBank/DDBJ whole genome shotgun (WGS) entry which is preliminary data.</text>
</comment>
<dbReference type="InterPro" id="IPR050833">
    <property type="entry name" value="Poly_Biosynth_Transport"/>
</dbReference>
<evidence type="ECO:0000313" key="8">
    <source>
        <dbReference type="Proteomes" id="UP000006420"/>
    </source>
</evidence>
<dbReference type="AlphaFoldDB" id="F8X396"/>
<protein>
    <recommendedName>
        <fullName evidence="9">Polysaccharide biosynthesis protein C-terminal domain-containing protein</fullName>
    </recommendedName>
</protein>
<comment type="subcellular location">
    <subcellularLocation>
        <location evidence="1">Cell membrane</location>
        <topology evidence="1">Multi-pass membrane protein</topology>
    </subcellularLocation>
</comment>
<sequence>MSINIKAIKRIIFSSSSLFIIINLFISAINFFRSMVFMRVLDMRELGIISLIQTCIMFIGLFQFGFLNGGYRVLAYQKTSDQTKINNILFSLFGIIALALFLIWIILSLLDIELLISRQYLILTFIAGLFSLISTWLTNTMTVKKMIKDINIRNLISGTISIALIPLAYFYGIIGGIISIMMQPVVFVVLALLMHKSLRPDSICFDRKEIKYILSLGFVPFMIGIFTIVNIQIERWSIAYILNVQELGNFYLVFIFSSLFVLVPTSINYLFLPNIIYSYENELMAEFRRHVRNYTLVLMGYGICVVLAVLTSLQPLVDILFPTHSGNTHYVFLLVPGLIAQLLYYSVSAILNAWKNFTSLLMSGIVGVFSTITIIALTGSMHLFNLTIMVYIKNISYLLPTLFGAIYIYKNRNKFKTKNG</sequence>
<evidence type="ECO:0000313" key="7">
    <source>
        <dbReference type="EMBL" id="EGK05463.1"/>
    </source>
</evidence>